<sequence>NGDKHMNIVIGNNVSGLEQYRATYYKPQVVDAALKLRNAQ</sequence>
<organism evidence="2 3">
    <name type="scientific">Candidatus Magnetobacterium bavaricum</name>
    <dbReference type="NCBI Taxonomy" id="29290"/>
    <lineage>
        <taxon>Bacteria</taxon>
        <taxon>Pseudomonadati</taxon>
        <taxon>Nitrospirota</taxon>
        <taxon>Thermodesulfovibrionia</taxon>
        <taxon>Thermodesulfovibrionales</taxon>
        <taxon>Candidatus Magnetobacteriaceae</taxon>
        <taxon>Candidatus Magnetobacterium</taxon>
    </lineage>
</organism>
<reference evidence="2 3" key="1">
    <citation type="submission" date="2015-02" db="EMBL/GenBank/DDBJ databases">
        <title>Single-cell genomics of uncultivated deep-branching MTB reveals a conserved set of magnetosome genes.</title>
        <authorList>
            <person name="Kolinko S."/>
            <person name="Richter M."/>
            <person name="Glockner F.O."/>
            <person name="Brachmann A."/>
            <person name="Schuler D."/>
        </authorList>
    </citation>
    <scope>NUCLEOTIDE SEQUENCE [LARGE SCALE GENOMIC DNA]</scope>
    <source>
        <strain evidence="2">TM-1</strain>
    </source>
</reference>
<dbReference type="EMBL" id="LACI01001983">
    <property type="protein sequence ID" value="KJU83219.1"/>
    <property type="molecule type" value="Genomic_DNA"/>
</dbReference>
<evidence type="ECO:0000313" key="3">
    <source>
        <dbReference type="Proteomes" id="UP000033423"/>
    </source>
</evidence>
<feature type="non-terminal residue" evidence="2">
    <location>
        <position position="1"/>
    </location>
</feature>
<keyword evidence="3" id="KW-1185">Reference proteome</keyword>
<accession>A0A0F3GML4</accession>
<dbReference type="AlphaFoldDB" id="A0A0F3GML4"/>
<comment type="caution">
    <text evidence="2">The sequence shown here is derived from an EMBL/GenBank/DDBJ whole genome shotgun (WGS) entry which is preliminary data.</text>
</comment>
<evidence type="ECO:0000313" key="2">
    <source>
        <dbReference type="EMBL" id="KJU83219.1"/>
    </source>
</evidence>
<protein>
    <submittedName>
        <fullName evidence="2">Uncharacterized protein</fullName>
    </submittedName>
</protein>
<gene>
    <name evidence="2" type="ORF">MBAV_004587</name>
    <name evidence="1" type="ORF">MBAV_005282</name>
</gene>
<dbReference type="EMBL" id="LACI01002282">
    <property type="protein sequence ID" value="KJU82525.1"/>
    <property type="molecule type" value="Genomic_DNA"/>
</dbReference>
<name>A0A0F3GML4_9BACT</name>
<proteinExistence type="predicted"/>
<dbReference type="Proteomes" id="UP000033423">
    <property type="component" value="Unassembled WGS sequence"/>
</dbReference>
<evidence type="ECO:0000313" key="1">
    <source>
        <dbReference type="EMBL" id="KJU82525.1"/>
    </source>
</evidence>